<dbReference type="Proteomes" id="UP000094256">
    <property type="component" value="Chromosome"/>
</dbReference>
<evidence type="ECO:0000256" key="1">
    <source>
        <dbReference type="SAM" id="MobiDB-lite"/>
    </source>
</evidence>
<evidence type="ECO:0000313" key="2">
    <source>
        <dbReference type="EMBL" id="AOH83635.1"/>
    </source>
</evidence>
<protein>
    <submittedName>
        <fullName evidence="2">Uncharacterized protein</fullName>
    </submittedName>
</protein>
<keyword evidence="3" id="KW-1185">Reference proteome</keyword>
<dbReference type="KEGG" id="span:AWL63_06260"/>
<proteinExistence type="predicted"/>
<gene>
    <name evidence="2" type="ORF">AWL63_06260</name>
</gene>
<sequence length="111" mass="13017">MISGGRWNGFTASGDYGRRMFGREISKLRKASWQTPSEQLRDFVLRPGQIERKQQTFEHPRQRGFTRQQNLHRHRLRFRADIGRSRSSKISGNAFAPQPLQRHSKVLGDLR</sequence>
<dbReference type="STRING" id="1560345.AWL63_06260"/>
<accession>A0A1B3Z873</accession>
<feature type="region of interest" description="Disordered" evidence="1">
    <location>
        <begin position="83"/>
        <end position="111"/>
    </location>
</feature>
<dbReference type="EMBL" id="CP014168">
    <property type="protein sequence ID" value="AOH83635.1"/>
    <property type="molecule type" value="Genomic_DNA"/>
</dbReference>
<organism evidence="2 3">
    <name type="scientific">Sphingomonas panacis</name>
    <dbReference type="NCBI Taxonomy" id="1560345"/>
    <lineage>
        <taxon>Bacteria</taxon>
        <taxon>Pseudomonadati</taxon>
        <taxon>Pseudomonadota</taxon>
        <taxon>Alphaproteobacteria</taxon>
        <taxon>Sphingomonadales</taxon>
        <taxon>Sphingomonadaceae</taxon>
        <taxon>Sphingomonas</taxon>
    </lineage>
</organism>
<dbReference type="AlphaFoldDB" id="A0A1B3Z873"/>
<reference evidence="2 3" key="1">
    <citation type="submission" date="2016-01" db="EMBL/GenBank/DDBJ databases">
        <title>Complete genome and mega plasmid sequence of Sphingomonas panacis DCY99 elicits systemic resistance in rice to Xanthomonas oryzae.</title>
        <authorList>
            <person name="Kim Y.J."/>
            <person name="Yang D.C."/>
            <person name="Sing P."/>
        </authorList>
    </citation>
    <scope>NUCLEOTIDE SEQUENCE [LARGE SCALE GENOMIC DNA]</scope>
    <source>
        <strain evidence="2 3">DCY99</strain>
    </source>
</reference>
<evidence type="ECO:0000313" key="3">
    <source>
        <dbReference type="Proteomes" id="UP000094256"/>
    </source>
</evidence>
<name>A0A1B3Z873_9SPHN</name>